<dbReference type="KEGG" id="acht:bsdcttw_24120"/>
<accession>A0A7I8DQ24</accession>
<keyword evidence="2" id="KW-1185">Reference proteome</keyword>
<dbReference type="RefSeq" id="WP_185255148.1">
    <property type="nucleotide sequence ID" value="NZ_AP023368.1"/>
</dbReference>
<reference evidence="1 2" key="1">
    <citation type="submission" date="2020-08" db="EMBL/GenBank/DDBJ databases">
        <title>Draft genome sequencing of an Anaerocolumna strain isolated from anoxic soil subjected to BSD treatment.</title>
        <authorList>
            <person name="Uek A."/>
            <person name="Tonouchi A."/>
        </authorList>
    </citation>
    <scope>NUCLEOTIDE SEQUENCE [LARGE SCALE GENOMIC DNA]</scope>
    <source>
        <strain evidence="1 2">CTTW</strain>
    </source>
</reference>
<sequence length="104" mass="11726">MSAFGIGINTQGTESGKIRGIQKEIACDCWFTSTGKTIPRLFKFIDDNGTLQTVSDIYIECTENKNYSGIPSIEHTCVVSCVNKVIRVKLIYFKDTSKWIMTYL</sequence>
<organism evidence="1 2">
    <name type="scientific">Anaerocolumna chitinilytica</name>
    <dbReference type="NCBI Taxonomy" id="1727145"/>
    <lineage>
        <taxon>Bacteria</taxon>
        <taxon>Bacillati</taxon>
        <taxon>Bacillota</taxon>
        <taxon>Clostridia</taxon>
        <taxon>Lachnospirales</taxon>
        <taxon>Lachnospiraceae</taxon>
        <taxon>Anaerocolumna</taxon>
    </lineage>
</organism>
<proteinExistence type="predicted"/>
<name>A0A7I8DQ24_9FIRM</name>
<evidence type="ECO:0000313" key="1">
    <source>
        <dbReference type="EMBL" id="BCJ99371.1"/>
    </source>
</evidence>
<protein>
    <submittedName>
        <fullName evidence="1">Uncharacterized protein</fullName>
    </submittedName>
</protein>
<evidence type="ECO:0000313" key="2">
    <source>
        <dbReference type="Proteomes" id="UP000515703"/>
    </source>
</evidence>
<gene>
    <name evidence="1" type="ORF">bsdcttw_24120</name>
</gene>
<dbReference type="EMBL" id="AP023368">
    <property type="protein sequence ID" value="BCJ99371.1"/>
    <property type="molecule type" value="Genomic_DNA"/>
</dbReference>
<dbReference type="AlphaFoldDB" id="A0A7I8DQ24"/>
<reference evidence="1 2" key="2">
    <citation type="submission" date="2020-08" db="EMBL/GenBank/DDBJ databases">
        <authorList>
            <person name="Ueki A."/>
            <person name="Tonouchi A."/>
        </authorList>
    </citation>
    <scope>NUCLEOTIDE SEQUENCE [LARGE SCALE GENOMIC DNA]</scope>
    <source>
        <strain evidence="1 2">CTTW</strain>
    </source>
</reference>
<dbReference type="Proteomes" id="UP000515703">
    <property type="component" value="Chromosome"/>
</dbReference>